<dbReference type="GO" id="GO:0003677">
    <property type="term" value="F:DNA binding"/>
    <property type="evidence" value="ECO:0007669"/>
    <property type="project" value="InterPro"/>
</dbReference>
<dbReference type="NCBIfam" id="TIGR02097">
    <property type="entry name" value="yccV"/>
    <property type="match status" value="1"/>
</dbReference>
<protein>
    <recommendedName>
        <fullName evidence="2">Hemimethylated DNA-binding domain-containing protein</fullName>
    </recommendedName>
</protein>
<keyword evidence="4" id="KW-1185">Reference proteome</keyword>
<sequence length="363" mass="39661">MIPVAGTCGLNRLAASAGPRLPIVEASVRQHRGIGHLPCRANGMRTRKQWQLVARAMDGSSEAGASVSGKESERSSLVNEEVVLFLFQLQLDTELQRALNYEAFEAARDIRARREQVDKAVASLQDVKGEGSGAKGAAQVEVADVTSQGVRLRSELQKAVDDERYADAAEIRDRLNELEAASRKAAESASEVHSVPQFRLGKRVKHMEKGYSGVVCGWDVQCCESTAWQADNSVDGLIAGLKQPFYHVLVDEREWSPNPNVAPVAYVPEEYLTAPELEESTWIEMHGEGAFKHPFATMLFLGTDAAGDLIPCQQLRSKYNAERRDVYPPGDGDDDPDNKLGEGRGDSGPQGPNFPGIDMDSLR</sequence>
<feature type="domain" description="Hemimethylated DNA-binding" evidence="2">
    <location>
        <begin position="195"/>
        <end position="313"/>
    </location>
</feature>
<dbReference type="Pfam" id="PF02151">
    <property type="entry name" value="UVR"/>
    <property type="match status" value="1"/>
</dbReference>
<dbReference type="Proteomes" id="UP000708148">
    <property type="component" value="Unassembled WGS sequence"/>
</dbReference>
<gene>
    <name evidence="3" type="ORF">OSTQU699_LOCUS2466</name>
</gene>
<evidence type="ECO:0000313" key="4">
    <source>
        <dbReference type="Proteomes" id="UP000708148"/>
    </source>
</evidence>
<comment type="caution">
    <text evidence="3">The sequence shown here is derived from an EMBL/GenBank/DDBJ whole genome shotgun (WGS) entry which is preliminary data.</text>
</comment>
<dbReference type="Pfam" id="PF08755">
    <property type="entry name" value="YccV-like"/>
    <property type="match status" value="1"/>
</dbReference>
<dbReference type="InterPro" id="IPR036623">
    <property type="entry name" value="Hemimethylated_DNA-bd_sf"/>
</dbReference>
<dbReference type="OrthoDB" id="28868at2759"/>
<dbReference type="EMBL" id="CAJHUC010000603">
    <property type="protein sequence ID" value="CAD7697105.1"/>
    <property type="molecule type" value="Genomic_DNA"/>
</dbReference>
<dbReference type="PANTHER" id="PTHR48439:SF1">
    <property type="entry name" value="HEMIMETHYLATED DNA-BINDING DOMAIN-CONTAINING PROTEIN"/>
    <property type="match status" value="1"/>
</dbReference>
<dbReference type="InterPro" id="IPR011722">
    <property type="entry name" value="Hemimethylated_DNA-bd_dom"/>
</dbReference>
<feature type="region of interest" description="Disordered" evidence="1">
    <location>
        <begin position="321"/>
        <end position="363"/>
    </location>
</feature>
<accession>A0A8S1IPP3</accession>
<dbReference type="Gene3D" id="2.30.30.390">
    <property type="entry name" value="Hemimethylated DNA-binding domain"/>
    <property type="match status" value="1"/>
</dbReference>
<dbReference type="InterPro" id="IPR001943">
    <property type="entry name" value="UVR_dom"/>
</dbReference>
<dbReference type="InterPro" id="IPR053189">
    <property type="entry name" value="Clp_protease_adapter_ClpF"/>
</dbReference>
<evidence type="ECO:0000256" key="1">
    <source>
        <dbReference type="SAM" id="MobiDB-lite"/>
    </source>
</evidence>
<evidence type="ECO:0000259" key="2">
    <source>
        <dbReference type="SMART" id="SM00992"/>
    </source>
</evidence>
<dbReference type="PANTHER" id="PTHR48439">
    <property type="entry name" value="HEMIMETHYLATED DNA-BINDING DOMAIN-CONTAINING PROTEIN"/>
    <property type="match status" value="1"/>
</dbReference>
<dbReference type="SUPFAM" id="SSF141255">
    <property type="entry name" value="YccV-like"/>
    <property type="match status" value="1"/>
</dbReference>
<dbReference type="AlphaFoldDB" id="A0A8S1IPP3"/>
<evidence type="ECO:0000313" key="3">
    <source>
        <dbReference type="EMBL" id="CAD7697105.1"/>
    </source>
</evidence>
<reference evidence="3" key="1">
    <citation type="submission" date="2020-12" db="EMBL/GenBank/DDBJ databases">
        <authorList>
            <person name="Iha C."/>
        </authorList>
    </citation>
    <scope>NUCLEOTIDE SEQUENCE</scope>
</reference>
<proteinExistence type="predicted"/>
<organism evidence="3 4">
    <name type="scientific">Ostreobium quekettii</name>
    <dbReference type="NCBI Taxonomy" id="121088"/>
    <lineage>
        <taxon>Eukaryota</taxon>
        <taxon>Viridiplantae</taxon>
        <taxon>Chlorophyta</taxon>
        <taxon>core chlorophytes</taxon>
        <taxon>Ulvophyceae</taxon>
        <taxon>TCBD clade</taxon>
        <taxon>Bryopsidales</taxon>
        <taxon>Ostreobineae</taxon>
        <taxon>Ostreobiaceae</taxon>
        <taxon>Ostreobium</taxon>
    </lineage>
</organism>
<name>A0A8S1IPP3_9CHLO</name>
<dbReference type="SMART" id="SM00992">
    <property type="entry name" value="YccV-like"/>
    <property type="match status" value="1"/>
</dbReference>